<gene>
    <name evidence="3" type="ORF">SAMN04489810_2295</name>
</gene>
<accession>A0A1G8A859</accession>
<feature type="chain" id="PRO_5038836595" evidence="1">
    <location>
        <begin position="28"/>
        <end position="182"/>
    </location>
</feature>
<evidence type="ECO:0000259" key="2">
    <source>
        <dbReference type="Pfam" id="PF01551"/>
    </source>
</evidence>
<keyword evidence="1" id="KW-0732">Signal</keyword>
<dbReference type="InterPro" id="IPR016047">
    <property type="entry name" value="M23ase_b-sheet_dom"/>
</dbReference>
<name>A0A1G8A859_9MICO</name>
<dbReference type="InterPro" id="IPR050570">
    <property type="entry name" value="Cell_wall_metabolism_enzyme"/>
</dbReference>
<organism evidence="3 4">
    <name type="scientific">Microbacterium pygmaeum</name>
    <dbReference type="NCBI Taxonomy" id="370764"/>
    <lineage>
        <taxon>Bacteria</taxon>
        <taxon>Bacillati</taxon>
        <taxon>Actinomycetota</taxon>
        <taxon>Actinomycetes</taxon>
        <taxon>Micrococcales</taxon>
        <taxon>Microbacteriaceae</taxon>
        <taxon>Microbacterium</taxon>
    </lineage>
</organism>
<dbReference type="Pfam" id="PF01551">
    <property type="entry name" value="Peptidase_M23"/>
    <property type="match status" value="1"/>
</dbReference>
<dbReference type="EMBL" id="LT629692">
    <property type="protein sequence ID" value="SDH17134.1"/>
    <property type="molecule type" value="Genomic_DNA"/>
</dbReference>
<dbReference type="AlphaFoldDB" id="A0A1G8A859"/>
<dbReference type="SUPFAM" id="SSF51261">
    <property type="entry name" value="Duplicated hybrid motif"/>
    <property type="match status" value="1"/>
</dbReference>
<evidence type="ECO:0000313" key="4">
    <source>
        <dbReference type="Proteomes" id="UP000199009"/>
    </source>
</evidence>
<sequence length="182" mass="18825">MMFDHPIPARAALVALLVALLAALAPAGPPARADDSVALTDLGWVWPLDRMRIVAPFVAPAHQYEPGHRGIDIRPLDDGEVSLRSPADGIIAFAGRVADRSVVTIDHGGGLVTTLEPAEAIAAVGSEVRRGDLVATGSIGGHAAPGAVHFGVRSDGRYINPMLLLGGVPRAVLLPCCEALQS</sequence>
<reference evidence="3 4" key="1">
    <citation type="submission" date="2016-10" db="EMBL/GenBank/DDBJ databases">
        <authorList>
            <person name="de Groot N.N."/>
        </authorList>
    </citation>
    <scope>NUCLEOTIDE SEQUENCE [LARGE SCALE GENOMIC DNA]</scope>
    <source>
        <strain evidence="3 4">DSM 23142</strain>
    </source>
</reference>
<dbReference type="STRING" id="370764.SAMN04489810_2295"/>
<evidence type="ECO:0000256" key="1">
    <source>
        <dbReference type="SAM" id="SignalP"/>
    </source>
</evidence>
<dbReference type="Proteomes" id="UP000199009">
    <property type="component" value="Chromosome I"/>
</dbReference>
<dbReference type="PANTHER" id="PTHR21666:SF270">
    <property type="entry name" value="MUREIN HYDROLASE ACTIVATOR ENVC"/>
    <property type="match status" value="1"/>
</dbReference>
<dbReference type="CDD" id="cd12797">
    <property type="entry name" value="M23_peptidase"/>
    <property type="match status" value="1"/>
</dbReference>
<dbReference type="RefSeq" id="WP_231917628.1">
    <property type="nucleotide sequence ID" value="NZ_LT629692.1"/>
</dbReference>
<protein>
    <submittedName>
        <fullName evidence="3">Peptidase family M23</fullName>
    </submittedName>
</protein>
<feature type="signal peptide" evidence="1">
    <location>
        <begin position="1"/>
        <end position="27"/>
    </location>
</feature>
<dbReference type="InterPro" id="IPR011055">
    <property type="entry name" value="Dup_hybrid_motif"/>
</dbReference>
<dbReference type="PANTHER" id="PTHR21666">
    <property type="entry name" value="PEPTIDASE-RELATED"/>
    <property type="match status" value="1"/>
</dbReference>
<proteinExistence type="predicted"/>
<feature type="domain" description="M23ase beta-sheet core" evidence="2">
    <location>
        <begin position="67"/>
        <end position="161"/>
    </location>
</feature>
<keyword evidence="4" id="KW-1185">Reference proteome</keyword>
<dbReference type="Gene3D" id="2.70.70.10">
    <property type="entry name" value="Glucose Permease (Domain IIA)"/>
    <property type="match status" value="1"/>
</dbReference>
<evidence type="ECO:0000313" key="3">
    <source>
        <dbReference type="EMBL" id="SDH17134.1"/>
    </source>
</evidence>
<dbReference type="GO" id="GO:0004222">
    <property type="term" value="F:metalloendopeptidase activity"/>
    <property type="evidence" value="ECO:0007669"/>
    <property type="project" value="TreeGrafter"/>
</dbReference>